<evidence type="ECO:0000256" key="1">
    <source>
        <dbReference type="SAM" id="Phobius"/>
    </source>
</evidence>
<dbReference type="AlphaFoldDB" id="A0A2N5WZZ7"/>
<dbReference type="Proteomes" id="UP000235005">
    <property type="component" value="Unassembled WGS sequence"/>
</dbReference>
<keyword evidence="1" id="KW-1133">Transmembrane helix</keyword>
<feature type="transmembrane region" description="Helical" evidence="1">
    <location>
        <begin position="175"/>
        <end position="192"/>
    </location>
</feature>
<keyword evidence="1" id="KW-0812">Transmembrane</keyword>
<feature type="transmembrane region" description="Helical" evidence="1">
    <location>
        <begin position="31"/>
        <end position="58"/>
    </location>
</feature>
<sequence length="222" mass="24812">MSEGRPVQKPVKKEKPAVHERGPLTRLLGMVSALLVAMLIAVGVSVVVECLGIALGWWPNNHAMTLLVRERTYIEAIDQFPMTALTPLSVSEHATREFDSLWRSVFSANGMNIYLAASINTVKLVLLRLTICLFVLPGFLLVALVAFYDGLVARDIRKYTGGHESSYVFHKAKRWIVPSLLLTISIYLMLPFSLRPAVIFAPSMLFTGLMIYIATSRFKKFL</sequence>
<feature type="transmembrane region" description="Helical" evidence="1">
    <location>
        <begin position="125"/>
        <end position="148"/>
    </location>
</feature>
<keyword evidence="3" id="KW-1185">Reference proteome</keyword>
<feature type="transmembrane region" description="Helical" evidence="1">
    <location>
        <begin position="198"/>
        <end position="215"/>
    </location>
</feature>
<gene>
    <name evidence="2" type="ORF">C0039_15270</name>
</gene>
<reference evidence="2 3" key="1">
    <citation type="submission" date="2018-01" db="EMBL/GenBank/DDBJ databases">
        <title>The draft genome sequence of Halioglobus lutimaris HF004.</title>
        <authorList>
            <person name="Du Z.-J."/>
            <person name="Shi M.-J."/>
        </authorList>
    </citation>
    <scope>NUCLEOTIDE SEQUENCE [LARGE SCALE GENOMIC DNA]</scope>
    <source>
        <strain evidence="2 3">HF004</strain>
    </source>
</reference>
<evidence type="ECO:0008006" key="4">
    <source>
        <dbReference type="Google" id="ProtNLM"/>
    </source>
</evidence>
<dbReference type="Pfam" id="PF14348">
    <property type="entry name" value="DtrJ-like"/>
    <property type="match status" value="1"/>
</dbReference>
<dbReference type="RefSeq" id="WP_101518544.1">
    <property type="nucleotide sequence ID" value="NZ_PKUS01000023.1"/>
</dbReference>
<evidence type="ECO:0000313" key="2">
    <source>
        <dbReference type="EMBL" id="PLW67776.1"/>
    </source>
</evidence>
<comment type="caution">
    <text evidence="2">The sequence shown here is derived from an EMBL/GenBank/DDBJ whole genome shotgun (WGS) entry which is preliminary data.</text>
</comment>
<accession>A0A2N5WZZ7</accession>
<name>A0A2N5WZZ7_9GAMM</name>
<dbReference type="InterPro" id="IPR022266">
    <property type="entry name" value="DtrJ-like"/>
</dbReference>
<evidence type="ECO:0000313" key="3">
    <source>
        <dbReference type="Proteomes" id="UP000235005"/>
    </source>
</evidence>
<keyword evidence="1" id="KW-0472">Membrane</keyword>
<protein>
    <recommendedName>
        <fullName evidence="4">TIGR03747 family integrating conjugative element membrane protein</fullName>
    </recommendedName>
</protein>
<organism evidence="2 3">
    <name type="scientific">Pseudohalioglobus lutimaris</name>
    <dbReference type="NCBI Taxonomy" id="1737061"/>
    <lineage>
        <taxon>Bacteria</taxon>
        <taxon>Pseudomonadati</taxon>
        <taxon>Pseudomonadota</taxon>
        <taxon>Gammaproteobacteria</taxon>
        <taxon>Cellvibrionales</taxon>
        <taxon>Halieaceae</taxon>
        <taxon>Pseudohalioglobus</taxon>
    </lineage>
</organism>
<dbReference type="EMBL" id="PKUS01000023">
    <property type="protein sequence ID" value="PLW67776.1"/>
    <property type="molecule type" value="Genomic_DNA"/>
</dbReference>
<dbReference type="OrthoDB" id="8443503at2"/>
<proteinExistence type="predicted"/>